<feature type="region of interest" description="Disordered" evidence="1">
    <location>
        <begin position="28"/>
        <end position="49"/>
    </location>
</feature>
<protein>
    <submittedName>
        <fullName evidence="2">Uncharacterized protein</fullName>
    </submittedName>
</protein>
<reference evidence="2" key="1">
    <citation type="submission" date="2021-05" db="EMBL/GenBank/DDBJ databases">
        <authorList>
            <person name="Khan N."/>
        </authorList>
    </citation>
    <scope>NUCLEOTIDE SEQUENCE</scope>
</reference>
<evidence type="ECO:0000313" key="2">
    <source>
        <dbReference type="EMBL" id="CAG7565945.1"/>
    </source>
</evidence>
<comment type="caution">
    <text evidence="2">The sequence shown here is derived from an EMBL/GenBank/DDBJ whole genome shotgun (WGS) entry which is preliminary data.</text>
</comment>
<dbReference type="Proteomes" id="UP000693738">
    <property type="component" value="Unassembled WGS sequence"/>
</dbReference>
<accession>A0A8J2J2Y3</accession>
<organism evidence="2 3">
    <name type="scientific">Fusarium equiseti</name>
    <name type="common">Fusarium scirpi</name>
    <dbReference type="NCBI Taxonomy" id="61235"/>
    <lineage>
        <taxon>Eukaryota</taxon>
        <taxon>Fungi</taxon>
        <taxon>Dikarya</taxon>
        <taxon>Ascomycota</taxon>
        <taxon>Pezizomycotina</taxon>
        <taxon>Sordariomycetes</taxon>
        <taxon>Hypocreomycetidae</taxon>
        <taxon>Hypocreales</taxon>
        <taxon>Nectriaceae</taxon>
        <taxon>Fusarium</taxon>
        <taxon>Fusarium incarnatum-equiseti species complex</taxon>
    </lineage>
</organism>
<sequence>MAKNPTVTEPQARRMRVVSHRLDIRRRDVERQTHHNFTPSRDRDENDDYDPPKALLGSLLLDALLVDQPRASQCPLLQLPNEILAKIVDELHDDFDTLKKLALVNSDCFKLARARQYAEFHFDFSGQKIAFLKHLFNTALEIAAGDTGRRFITSQCVRRCNYSVDELWATHLFPISCALLDHGDPWDEWERGDEDEKYDDIRSTALFGVHINVLVVVLHDENRNLVLEDTMPNQEKTIFESLFKLCRSTLESLTWHYQPNRARKPLSIDLDKDLFPNLRHLRLKDCWGADNSVVEALLSCPLRSLEPRDSNSELLLKREPYRDLENLVLHEVDDYERVTDWILGHNQLQKLYLTQCRSKETTDFDRLLLGMGAFSNLRSLLIVWHQYSRSNDFEFKISHNALRAISEMKGLEQLALGCFTGDNAVSEWEYYDDDSPEIYLPQWHTDYDMLRTHLSGLKNLKKLAFYGDTYKPTDKHPHHKFYYTRPIAPEDDWADVRTATQPGSEYLDVVESDAYKSVPSVQERTHLLRMVKHANAWSEDLPQLEWIICGQRPMEFISNDEGLRKASPLGKLKDECRTYIQRVFGLASETETPFKRL</sequence>
<dbReference type="AlphaFoldDB" id="A0A8J2J2Y3"/>
<evidence type="ECO:0000313" key="3">
    <source>
        <dbReference type="Proteomes" id="UP000693738"/>
    </source>
</evidence>
<dbReference type="EMBL" id="CAJSTJ010000195">
    <property type="protein sequence ID" value="CAG7565945.1"/>
    <property type="molecule type" value="Genomic_DNA"/>
</dbReference>
<proteinExistence type="predicted"/>
<name>A0A8J2J2Y3_FUSEQ</name>
<evidence type="ECO:0000256" key="1">
    <source>
        <dbReference type="SAM" id="MobiDB-lite"/>
    </source>
</evidence>
<gene>
    <name evidence="2" type="ORF">FEQUK3_LOCUS11646</name>
</gene>